<evidence type="ECO:0000256" key="3">
    <source>
        <dbReference type="ARBA" id="ARBA00022630"/>
    </source>
</evidence>
<dbReference type="FunFam" id="3.50.50.60:FF:000138">
    <property type="entry name" value="Flavin-containing monooxygenase"/>
    <property type="match status" value="1"/>
</dbReference>
<dbReference type="GO" id="GO:0050660">
    <property type="term" value="F:flavin adenine dinucleotide binding"/>
    <property type="evidence" value="ECO:0007669"/>
    <property type="project" value="InterPro"/>
</dbReference>
<dbReference type="GO" id="GO:0050661">
    <property type="term" value="F:NADP binding"/>
    <property type="evidence" value="ECO:0007669"/>
    <property type="project" value="InterPro"/>
</dbReference>
<dbReference type="Pfam" id="PF00743">
    <property type="entry name" value="FMO-like"/>
    <property type="match status" value="2"/>
</dbReference>
<dbReference type="SUPFAM" id="SSF51905">
    <property type="entry name" value="FAD/NAD(P)-binding domain"/>
    <property type="match status" value="2"/>
</dbReference>
<keyword evidence="9" id="KW-1185">Reference proteome</keyword>
<comment type="cofactor">
    <cofactor evidence="1">
        <name>FAD</name>
        <dbReference type="ChEBI" id="CHEBI:57692"/>
    </cofactor>
</comment>
<evidence type="ECO:0000256" key="6">
    <source>
        <dbReference type="ARBA" id="ARBA00023002"/>
    </source>
</evidence>
<name>A0A9Q0N0P0_9DIPT</name>
<keyword evidence="5" id="KW-0521">NADP</keyword>
<keyword evidence="4" id="KW-0274">FAD</keyword>
<keyword evidence="7" id="KW-0503">Monooxygenase</keyword>
<evidence type="ECO:0000256" key="5">
    <source>
        <dbReference type="ARBA" id="ARBA00022857"/>
    </source>
</evidence>
<dbReference type="GO" id="GO:0004499">
    <property type="term" value="F:N,N-dimethylaniline monooxygenase activity"/>
    <property type="evidence" value="ECO:0007669"/>
    <property type="project" value="InterPro"/>
</dbReference>
<dbReference type="AlphaFoldDB" id="A0A9Q0N0P0"/>
<accession>A0A9Q0N0P0</accession>
<sequence length="456" mass="52151">SVRNKYCKQSVATREKMLIFCVVLFVVNCCFALGSNVSNIVIIGSGPSGLVAAKYAIEQGFNVTVFEQNEAIGGVWWYTDEIGENKYGVPIHTSMYKGLRTNVPTQMMEYSDHVYARNIIPFPHRKDVWNYLNSYAIRFNVKKFTRFNQMVTNVIPIEGDKWKVVVKDLPNDKYESHVFDAVIVCNGHNSKPKIPVFDGVDDFGGKILHSHDFRDAKNFAGEDVLVIGSGSSGTDLVALLSQTANHVTWSRRSSVVGFPYKNVAYKNEIKRFTKTGAEFEDGSEMAFTVIFYATGYNFDCPFLTNNSGVTVETNFIHPLYKHIFNIEHPTMAFIGVTSGLLPFFKTAELQARFALEYLSGKKTLPSKDEMVNDIQNRMQIQMNLHGHNRSSQFYESEHRAYYEELNSLTGVEMPPEVISSIYLDNDKMRNTDPTTFRKYRYFILDDIRYLKRKYEN</sequence>
<evidence type="ECO:0000256" key="7">
    <source>
        <dbReference type="ARBA" id="ARBA00023033"/>
    </source>
</evidence>
<comment type="caution">
    <text evidence="8">The sequence shown here is derived from an EMBL/GenBank/DDBJ whole genome shotgun (WGS) entry which is preliminary data.</text>
</comment>
<dbReference type="PANTHER" id="PTHR23023">
    <property type="entry name" value="DIMETHYLANILINE MONOOXYGENASE"/>
    <property type="match status" value="1"/>
</dbReference>
<feature type="non-terminal residue" evidence="8">
    <location>
        <position position="1"/>
    </location>
</feature>
<protein>
    <submittedName>
        <fullName evidence="8">Senecionine N-oxygenase</fullName>
    </submittedName>
</protein>
<evidence type="ECO:0000256" key="4">
    <source>
        <dbReference type="ARBA" id="ARBA00022827"/>
    </source>
</evidence>
<dbReference type="InterPro" id="IPR036188">
    <property type="entry name" value="FAD/NAD-bd_sf"/>
</dbReference>
<dbReference type="InterPro" id="IPR000960">
    <property type="entry name" value="Flavin_mOase"/>
</dbReference>
<evidence type="ECO:0000313" key="9">
    <source>
        <dbReference type="Proteomes" id="UP001151699"/>
    </source>
</evidence>
<proteinExistence type="inferred from homology"/>
<organism evidence="8 9">
    <name type="scientific">Pseudolycoriella hygida</name>
    <dbReference type="NCBI Taxonomy" id="35572"/>
    <lineage>
        <taxon>Eukaryota</taxon>
        <taxon>Metazoa</taxon>
        <taxon>Ecdysozoa</taxon>
        <taxon>Arthropoda</taxon>
        <taxon>Hexapoda</taxon>
        <taxon>Insecta</taxon>
        <taxon>Pterygota</taxon>
        <taxon>Neoptera</taxon>
        <taxon>Endopterygota</taxon>
        <taxon>Diptera</taxon>
        <taxon>Nematocera</taxon>
        <taxon>Sciaroidea</taxon>
        <taxon>Sciaridae</taxon>
        <taxon>Pseudolycoriella</taxon>
    </lineage>
</organism>
<keyword evidence="6" id="KW-0560">Oxidoreductase</keyword>
<dbReference type="EMBL" id="WJQU01000002">
    <property type="protein sequence ID" value="KAJ6641538.1"/>
    <property type="molecule type" value="Genomic_DNA"/>
</dbReference>
<dbReference type="PRINTS" id="PR00370">
    <property type="entry name" value="FMOXYGENASE"/>
</dbReference>
<dbReference type="Proteomes" id="UP001151699">
    <property type="component" value="Chromosome B"/>
</dbReference>
<evidence type="ECO:0000256" key="1">
    <source>
        <dbReference type="ARBA" id="ARBA00001974"/>
    </source>
</evidence>
<keyword evidence="3" id="KW-0285">Flavoprotein</keyword>
<dbReference type="InterPro" id="IPR050346">
    <property type="entry name" value="FMO-like"/>
</dbReference>
<evidence type="ECO:0000256" key="2">
    <source>
        <dbReference type="ARBA" id="ARBA00009183"/>
    </source>
</evidence>
<dbReference type="OrthoDB" id="66881at2759"/>
<dbReference type="InterPro" id="IPR020946">
    <property type="entry name" value="Flavin_mOase-like"/>
</dbReference>
<dbReference type="PIRSF" id="PIRSF000332">
    <property type="entry name" value="FMO"/>
    <property type="match status" value="1"/>
</dbReference>
<evidence type="ECO:0000313" key="8">
    <source>
        <dbReference type="EMBL" id="KAJ6641538.1"/>
    </source>
</evidence>
<comment type="similarity">
    <text evidence="2">Belongs to the FMO family.</text>
</comment>
<dbReference type="Gene3D" id="3.50.50.60">
    <property type="entry name" value="FAD/NAD(P)-binding domain"/>
    <property type="match status" value="3"/>
</dbReference>
<gene>
    <name evidence="8" type="primary">sno1_2</name>
    <name evidence="8" type="ORF">Bhyg_06477</name>
</gene>
<reference evidence="8" key="1">
    <citation type="submission" date="2022-07" db="EMBL/GenBank/DDBJ databases">
        <authorList>
            <person name="Trinca V."/>
            <person name="Uliana J.V.C."/>
            <person name="Torres T.T."/>
            <person name="Ward R.J."/>
            <person name="Monesi N."/>
        </authorList>
    </citation>
    <scope>NUCLEOTIDE SEQUENCE</scope>
    <source>
        <strain evidence="8">HSMRA1968</strain>
        <tissue evidence="8">Whole embryos</tissue>
    </source>
</reference>